<sequence>MRARWAVRVTGVAGGYRGIESDLESFVNAILVLKYTVGEECSEGRSEKILALRVLKALRGRRGVGDAIEDPSISALKKEEEGRRELSFQRREERRALNRGESSEMPF</sequence>
<evidence type="ECO:0000313" key="2">
    <source>
        <dbReference type="EMBL" id="OWM73628.1"/>
    </source>
</evidence>
<dbReference type="Proteomes" id="UP000197138">
    <property type="component" value="Unassembled WGS sequence"/>
</dbReference>
<comment type="caution">
    <text evidence="2">The sequence shown here is derived from an EMBL/GenBank/DDBJ whole genome shotgun (WGS) entry which is preliminary data.</text>
</comment>
<gene>
    <name evidence="2" type="ORF">CDL15_Pgr026727</name>
</gene>
<accession>A0A218WMB0</accession>
<dbReference type="EMBL" id="MTKT01003950">
    <property type="protein sequence ID" value="OWM73628.1"/>
    <property type="molecule type" value="Genomic_DNA"/>
</dbReference>
<feature type="region of interest" description="Disordered" evidence="1">
    <location>
        <begin position="87"/>
        <end position="107"/>
    </location>
</feature>
<dbReference type="AlphaFoldDB" id="A0A218WMB0"/>
<reference evidence="3" key="1">
    <citation type="journal article" date="2017" name="Plant J.">
        <title>The pomegranate (Punica granatum L.) genome and the genomics of punicalagin biosynthesis.</title>
        <authorList>
            <person name="Qin G."/>
            <person name="Xu C."/>
            <person name="Ming R."/>
            <person name="Tang H."/>
            <person name="Guyot R."/>
            <person name="Kramer E.M."/>
            <person name="Hu Y."/>
            <person name="Yi X."/>
            <person name="Qi Y."/>
            <person name="Xu X."/>
            <person name="Gao Z."/>
            <person name="Pan H."/>
            <person name="Jian J."/>
            <person name="Tian Y."/>
            <person name="Yue Z."/>
            <person name="Xu Y."/>
        </authorList>
    </citation>
    <scope>NUCLEOTIDE SEQUENCE [LARGE SCALE GENOMIC DNA]</scope>
    <source>
        <strain evidence="3">cv. Dabenzi</strain>
    </source>
</reference>
<organism evidence="2 3">
    <name type="scientific">Punica granatum</name>
    <name type="common">Pomegranate</name>
    <dbReference type="NCBI Taxonomy" id="22663"/>
    <lineage>
        <taxon>Eukaryota</taxon>
        <taxon>Viridiplantae</taxon>
        <taxon>Streptophyta</taxon>
        <taxon>Embryophyta</taxon>
        <taxon>Tracheophyta</taxon>
        <taxon>Spermatophyta</taxon>
        <taxon>Magnoliopsida</taxon>
        <taxon>eudicotyledons</taxon>
        <taxon>Gunneridae</taxon>
        <taxon>Pentapetalae</taxon>
        <taxon>rosids</taxon>
        <taxon>malvids</taxon>
        <taxon>Myrtales</taxon>
        <taxon>Lythraceae</taxon>
        <taxon>Punica</taxon>
    </lineage>
</organism>
<evidence type="ECO:0000313" key="3">
    <source>
        <dbReference type="Proteomes" id="UP000197138"/>
    </source>
</evidence>
<proteinExistence type="predicted"/>
<protein>
    <submittedName>
        <fullName evidence="2">Uncharacterized protein</fullName>
    </submittedName>
</protein>
<evidence type="ECO:0000256" key="1">
    <source>
        <dbReference type="SAM" id="MobiDB-lite"/>
    </source>
</evidence>
<name>A0A218WMB0_PUNGR</name>